<reference evidence="2 3" key="1">
    <citation type="submission" date="2016-10" db="EMBL/GenBank/DDBJ databases">
        <authorList>
            <person name="Cai Z."/>
        </authorList>
    </citation>
    <scope>NUCLEOTIDE SEQUENCE [LARGE SCALE GENOMIC DNA]</scope>
</reference>
<sequence>MLASQTRTAFGTARPTRSAPSLARCGLKVQCVAQPSRASVPKKQDNAVNPALFAGALAAPFLFEALPALATGGEFGILEGRTAALIHPAVMGGLFVASVYAGWLGWQYRRSRTLVDDIKALKAQLPKPAAEGEPAPASPLTAQIAELEKERKELIQGGFRDKHNAMGSILLGGGVTIGVAGCINTWMRTGKLFPGPHLFAGAGIVVLWALAAALVPSMQKGDNNARNMHIALNAVNVALFAWQIPTGLEIVGKVFQFTQWP</sequence>
<dbReference type="InterPro" id="IPR025067">
    <property type="entry name" value="DUF4079"/>
</dbReference>
<dbReference type="GO" id="GO:0009534">
    <property type="term" value="C:chloroplast thylakoid"/>
    <property type="evidence" value="ECO:0007669"/>
    <property type="project" value="TreeGrafter"/>
</dbReference>
<dbReference type="STRING" id="3088.A0A383WAG7"/>
<dbReference type="AlphaFoldDB" id="A0A383WAG7"/>
<keyword evidence="1" id="KW-0472">Membrane</keyword>
<accession>A0A383WAG7</accession>
<proteinExistence type="predicted"/>
<evidence type="ECO:0008006" key="4">
    <source>
        <dbReference type="Google" id="ProtNLM"/>
    </source>
</evidence>
<evidence type="ECO:0000313" key="3">
    <source>
        <dbReference type="Proteomes" id="UP000256970"/>
    </source>
</evidence>
<name>A0A383WAG7_TETOB</name>
<evidence type="ECO:0000313" key="2">
    <source>
        <dbReference type="EMBL" id="SZX74618.1"/>
    </source>
</evidence>
<dbReference type="PANTHER" id="PTHR34679:SF2">
    <property type="entry name" value="OS02G0122500 PROTEIN"/>
    <property type="match status" value="1"/>
</dbReference>
<keyword evidence="3" id="KW-1185">Reference proteome</keyword>
<feature type="transmembrane region" description="Helical" evidence="1">
    <location>
        <begin position="169"/>
        <end position="187"/>
    </location>
</feature>
<dbReference type="PANTHER" id="PTHR34679">
    <property type="match status" value="1"/>
</dbReference>
<protein>
    <recommendedName>
        <fullName evidence="4">DUF4079 domain-containing protein</fullName>
    </recommendedName>
</protein>
<keyword evidence="1" id="KW-1133">Transmembrane helix</keyword>
<dbReference type="Proteomes" id="UP000256970">
    <property type="component" value="Unassembled WGS sequence"/>
</dbReference>
<evidence type="ECO:0000256" key="1">
    <source>
        <dbReference type="SAM" id="Phobius"/>
    </source>
</evidence>
<gene>
    <name evidence="2" type="ORF">BQ4739_LOCUS14941</name>
</gene>
<feature type="transmembrane region" description="Helical" evidence="1">
    <location>
        <begin position="51"/>
        <end position="70"/>
    </location>
</feature>
<keyword evidence="1" id="KW-0812">Transmembrane</keyword>
<feature type="transmembrane region" description="Helical" evidence="1">
    <location>
        <begin position="199"/>
        <end position="218"/>
    </location>
</feature>
<feature type="transmembrane region" description="Helical" evidence="1">
    <location>
        <begin position="82"/>
        <end position="103"/>
    </location>
</feature>
<dbReference type="EMBL" id="FNXT01001218">
    <property type="protein sequence ID" value="SZX74618.1"/>
    <property type="molecule type" value="Genomic_DNA"/>
</dbReference>
<organism evidence="2 3">
    <name type="scientific">Tetradesmus obliquus</name>
    <name type="common">Green alga</name>
    <name type="synonym">Acutodesmus obliquus</name>
    <dbReference type="NCBI Taxonomy" id="3088"/>
    <lineage>
        <taxon>Eukaryota</taxon>
        <taxon>Viridiplantae</taxon>
        <taxon>Chlorophyta</taxon>
        <taxon>core chlorophytes</taxon>
        <taxon>Chlorophyceae</taxon>
        <taxon>CS clade</taxon>
        <taxon>Sphaeropleales</taxon>
        <taxon>Scenedesmaceae</taxon>
        <taxon>Tetradesmus</taxon>
    </lineage>
</organism>
<dbReference type="Pfam" id="PF13301">
    <property type="entry name" value="DUF4079"/>
    <property type="match status" value="1"/>
</dbReference>